<proteinExistence type="predicted"/>
<dbReference type="Proteomes" id="UP001212997">
    <property type="component" value="Unassembled WGS sequence"/>
</dbReference>
<gene>
    <name evidence="1" type="ORF">NLI96_g8136</name>
</gene>
<evidence type="ECO:0000313" key="1">
    <source>
        <dbReference type="EMBL" id="KAJ3480738.1"/>
    </source>
</evidence>
<sequence length="271" mass="30688">MTGQTLPLELVYRILHNTYFVEEGVKDSSTLSACSLVSPSWTGEAQRLLHHSIRVASCPSFRPHDIPLRIGSLVRSLEVSVGYSEIPVGDFVTLLAHCPHVYELHLRITEHELDDVTLDLLSNTPTPLRIVALNLQYCGVQSPILFQLLFLWPTIEFLRLGTEIAASPPFKTPTFRLYELTLLRNPPVATLLWLLSNSVGHLRILDFRDPPGHKFELLFDQHGPHLHSLRFFRHAGGAESMIQRCPKQRTRIVADFELPQIGRFAEDVGTF</sequence>
<protein>
    <recommendedName>
        <fullName evidence="3">F-box domain-containing protein</fullName>
    </recommendedName>
</protein>
<comment type="caution">
    <text evidence="1">The sequence shown here is derived from an EMBL/GenBank/DDBJ whole genome shotgun (WGS) entry which is preliminary data.</text>
</comment>
<dbReference type="EMBL" id="JANAWD010000358">
    <property type="protein sequence ID" value="KAJ3480738.1"/>
    <property type="molecule type" value="Genomic_DNA"/>
</dbReference>
<name>A0AAD5UXT2_9APHY</name>
<evidence type="ECO:0008006" key="3">
    <source>
        <dbReference type="Google" id="ProtNLM"/>
    </source>
</evidence>
<accession>A0AAD5UXT2</accession>
<keyword evidence="2" id="KW-1185">Reference proteome</keyword>
<organism evidence="1 2">
    <name type="scientific">Meripilus lineatus</name>
    <dbReference type="NCBI Taxonomy" id="2056292"/>
    <lineage>
        <taxon>Eukaryota</taxon>
        <taxon>Fungi</taxon>
        <taxon>Dikarya</taxon>
        <taxon>Basidiomycota</taxon>
        <taxon>Agaricomycotina</taxon>
        <taxon>Agaricomycetes</taxon>
        <taxon>Polyporales</taxon>
        <taxon>Meripilaceae</taxon>
        <taxon>Meripilus</taxon>
    </lineage>
</organism>
<dbReference type="AlphaFoldDB" id="A0AAD5UXT2"/>
<reference evidence="1" key="1">
    <citation type="submission" date="2022-07" db="EMBL/GenBank/DDBJ databases">
        <title>Genome Sequence of Physisporinus lineatus.</title>
        <authorList>
            <person name="Buettner E."/>
        </authorList>
    </citation>
    <scope>NUCLEOTIDE SEQUENCE</scope>
    <source>
        <strain evidence="1">VT162</strain>
    </source>
</reference>
<evidence type="ECO:0000313" key="2">
    <source>
        <dbReference type="Proteomes" id="UP001212997"/>
    </source>
</evidence>